<dbReference type="EMBL" id="CAXKWB010180042">
    <property type="protein sequence ID" value="CAL4253788.1"/>
    <property type="molecule type" value="Genomic_DNA"/>
</dbReference>
<name>A0AAV2SZV1_MEGNR</name>
<comment type="caution">
    <text evidence="3">The sequence shown here is derived from an EMBL/GenBank/DDBJ whole genome shotgun (WGS) entry which is preliminary data.</text>
</comment>
<sequence length="193" mass="19563">MKAFISTVLLVASASQGTRAAPSDSTDTNTRGFFGANRPVGGYNAGVTGGFGGGVNTGFGGVNTVGGGVNPGFGGVNQGFGGVNPGFGGFNSGFGGVNPGFGGVNPVVGGGVVPASGSVCQFWCNRGGKYVCCENSQQAHPGRCPIPRPQCPPVRSGFQGPQSCNLDIDCPFQNKCCYDTCLRERVCKPALYY</sequence>
<proteinExistence type="predicted"/>
<dbReference type="Pfam" id="PF00095">
    <property type="entry name" value="WAP"/>
    <property type="match status" value="1"/>
</dbReference>
<reference evidence="3 4" key="1">
    <citation type="submission" date="2024-05" db="EMBL/GenBank/DDBJ databases">
        <authorList>
            <person name="Wallberg A."/>
        </authorList>
    </citation>
    <scope>NUCLEOTIDE SEQUENCE [LARGE SCALE GENOMIC DNA]</scope>
</reference>
<feature type="signal peptide" evidence="1">
    <location>
        <begin position="1"/>
        <end position="20"/>
    </location>
</feature>
<dbReference type="PROSITE" id="PS51390">
    <property type="entry name" value="WAP"/>
    <property type="match status" value="1"/>
</dbReference>
<evidence type="ECO:0000313" key="3">
    <source>
        <dbReference type="EMBL" id="CAL4253788.1"/>
    </source>
</evidence>
<feature type="domain" description="WAP" evidence="2">
    <location>
        <begin position="137"/>
        <end position="191"/>
    </location>
</feature>
<dbReference type="InterPro" id="IPR008197">
    <property type="entry name" value="WAP_dom"/>
</dbReference>
<evidence type="ECO:0000256" key="1">
    <source>
        <dbReference type="SAM" id="SignalP"/>
    </source>
</evidence>
<dbReference type="GO" id="GO:0030414">
    <property type="term" value="F:peptidase inhibitor activity"/>
    <property type="evidence" value="ECO:0007669"/>
    <property type="project" value="InterPro"/>
</dbReference>
<feature type="chain" id="PRO_5043528227" description="WAP domain-containing protein" evidence="1">
    <location>
        <begin position="21"/>
        <end position="193"/>
    </location>
</feature>
<organism evidence="3 4">
    <name type="scientific">Meganyctiphanes norvegica</name>
    <name type="common">Northern krill</name>
    <name type="synonym">Thysanopoda norvegica</name>
    <dbReference type="NCBI Taxonomy" id="48144"/>
    <lineage>
        <taxon>Eukaryota</taxon>
        <taxon>Metazoa</taxon>
        <taxon>Ecdysozoa</taxon>
        <taxon>Arthropoda</taxon>
        <taxon>Crustacea</taxon>
        <taxon>Multicrustacea</taxon>
        <taxon>Malacostraca</taxon>
        <taxon>Eumalacostraca</taxon>
        <taxon>Eucarida</taxon>
        <taxon>Euphausiacea</taxon>
        <taxon>Euphausiidae</taxon>
        <taxon>Meganyctiphanes</taxon>
    </lineage>
</organism>
<gene>
    <name evidence="3" type="ORF">MNOR_LOCUS41929</name>
</gene>
<evidence type="ECO:0000313" key="4">
    <source>
        <dbReference type="Proteomes" id="UP001497623"/>
    </source>
</evidence>
<protein>
    <recommendedName>
        <fullName evidence="2">WAP domain-containing protein</fullName>
    </recommendedName>
</protein>
<dbReference type="Proteomes" id="UP001497623">
    <property type="component" value="Unassembled WGS sequence"/>
</dbReference>
<evidence type="ECO:0000259" key="2">
    <source>
        <dbReference type="PROSITE" id="PS51390"/>
    </source>
</evidence>
<accession>A0AAV2SZV1</accession>
<dbReference type="GO" id="GO:0005576">
    <property type="term" value="C:extracellular region"/>
    <property type="evidence" value="ECO:0007669"/>
    <property type="project" value="InterPro"/>
</dbReference>
<dbReference type="AlphaFoldDB" id="A0AAV2SZV1"/>
<keyword evidence="4" id="KW-1185">Reference proteome</keyword>
<keyword evidence="1" id="KW-0732">Signal</keyword>